<dbReference type="SMART" id="SM00861">
    <property type="entry name" value="Transket_pyr"/>
    <property type="match status" value="1"/>
</dbReference>
<dbReference type="InterPro" id="IPR033248">
    <property type="entry name" value="Transketolase_C"/>
</dbReference>
<evidence type="ECO:0000313" key="2">
    <source>
        <dbReference type="EMBL" id="ELP66237.1"/>
    </source>
</evidence>
<dbReference type="AlphaFoldDB" id="L7F4K3"/>
<name>L7F4K3_STRT8</name>
<dbReference type="Proteomes" id="UP000010931">
    <property type="component" value="Unassembled WGS sequence"/>
</dbReference>
<accession>L7F4K3</accession>
<keyword evidence="3" id="KW-1185">Reference proteome</keyword>
<protein>
    <submittedName>
        <fullName evidence="2">Transketolase</fullName>
    </submittedName>
</protein>
<organism evidence="2 3">
    <name type="scientific">Streptomyces turgidiscabies (strain Car8)</name>
    <dbReference type="NCBI Taxonomy" id="698760"/>
    <lineage>
        <taxon>Bacteria</taxon>
        <taxon>Bacillati</taxon>
        <taxon>Actinomycetota</taxon>
        <taxon>Actinomycetes</taxon>
        <taxon>Kitasatosporales</taxon>
        <taxon>Streptomycetaceae</taxon>
        <taxon>Streptomyces</taxon>
    </lineage>
</organism>
<gene>
    <name evidence="2" type="primary">fas3</name>
    <name evidence="2" type="ORF">STRTUCAR8_01735</name>
</gene>
<dbReference type="SUPFAM" id="SSF52518">
    <property type="entry name" value="Thiamin diphosphate-binding fold (THDP-binding)"/>
    <property type="match status" value="1"/>
</dbReference>
<dbReference type="Gene3D" id="3.40.50.920">
    <property type="match status" value="1"/>
</dbReference>
<dbReference type="InterPro" id="IPR051157">
    <property type="entry name" value="PDH/Transketolase"/>
</dbReference>
<evidence type="ECO:0000313" key="3">
    <source>
        <dbReference type="Proteomes" id="UP000010931"/>
    </source>
</evidence>
<evidence type="ECO:0000259" key="1">
    <source>
        <dbReference type="SMART" id="SM00861"/>
    </source>
</evidence>
<comment type="caution">
    <text evidence="2">The sequence shown here is derived from an EMBL/GenBank/DDBJ whole genome shotgun (WGS) entry which is preliminary data.</text>
</comment>
<dbReference type="Pfam" id="PF02780">
    <property type="entry name" value="Transketolase_C"/>
    <property type="match status" value="1"/>
</dbReference>
<dbReference type="EMBL" id="AEJB01000361">
    <property type="protein sequence ID" value="ELP66237.1"/>
    <property type="molecule type" value="Genomic_DNA"/>
</dbReference>
<dbReference type="InterPro" id="IPR029061">
    <property type="entry name" value="THDP-binding"/>
</dbReference>
<dbReference type="Pfam" id="PF02779">
    <property type="entry name" value="Transket_pyr"/>
    <property type="match status" value="1"/>
</dbReference>
<dbReference type="PANTHER" id="PTHR43825">
    <property type="entry name" value="PYRUVATE DEHYDROGENASE E1 COMPONENT"/>
    <property type="match status" value="1"/>
</dbReference>
<dbReference type="CDD" id="cd07033">
    <property type="entry name" value="TPP_PYR_DXS_TK_like"/>
    <property type="match status" value="1"/>
</dbReference>
<dbReference type="PANTHER" id="PTHR43825:SF1">
    <property type="entry name" value="TRANSKETOLASE-LIKE PYRIMIDINE-BINDING DOMAIN-CONTAINING PROTEIN"/>
    <property type="match status" value="1"/>
</dbReference>
<proteinExistence type="predicted"/>
<dbReference type="InterPro" id="IPR009014">
    <property type="entry name" value="Transketo_C/PFOR_II"/>
</dbReference>
<feature type="domain" description="Transketolase-like pyrimidine-binding" evidence="1">
    <location>
        <begin position="14"/>
        <end position="178"/>
    </location>
</feature>
<dbReference type="PATRIC" id="fig|698760.3.peg.5270"/>
<dbReference type="STRING" id="85558.T45_09203"/>
<sequence length="310" mass="33904">MPSPAGISEEKTYPDMWSAFGDTMANALDTDPRAAVVLADIGTQFFKTAKQRHPDRVINVGIREQLMMGVASGLAMCGLRPVVHTVASFLVERPFEQIKLNFAQQNVGAVLASWGASYDITEFSWSHFTPEDVALLDSLPNWTVHVPGHPQEAAELLLRSLPGDDRVYVRLSSQANKEPRSVSESFEVVREGDRGVILSVGPTLDRVMAAASTLDVTILYASTIRPFDSAGLRTSVLAGHRPDVVLVEPYLAGTSAHEVSSTLVNVPHRLLSLGVRRNVEARRYGTPDDHDRLHGLDARSLGEQIRSFLV</sequence>
<dbReference type="SUPFAM" id="SSF52922">
    <property type="entry name" value="TK C-terminal domain-like"/>
    <property type="match status" value="1"/>
</dbReference>
<dbReference type="GO" id="GO:0000287">
    <property type="term" value="F:magnesium ion binding"/>
    <property type="evidence" value="ECO:0007669"/>
    <property type="project" value="UniProtKB-ARBA"/>
</dbReference>
<dbReference type="InterPro" id="IPR005475">
    <property type="entry name" value="Transketolase-like_Pyr-bd"/>
</dbReference>
<dbReference type="Gene3D" id="3.40.50.970">
    <property type="match status" value="1"/>
</dbReference>
<reference evidence="2 3" key="1">
    <citation type="journal article" date="2011" name="Plasmid">
        <title>Streptomyces turgidiscabies Car8 contains a modular pathogenicity island that shares virulence genes with other actinobacterial plant pathogens.</title>
        <authorList>
            <person name="Huguet-Tapia J.C."/>
            <person name="Badger J.H."/>
            <person name="Loria R."/>
            <person name="Pettis G.S."/>
        </authorList>
    </citation>
    <scope>NUCLEOTIDE SEQUENCE [LARGE SCALE GENOMIC DNA]</scope>
    <source>
        <strain evidence="2 3">Car8</strain>
    </source>
</reference>